<dbReference type="GO" id="GO:0016787">
    <property type="term" value="F:hydrolase activity"/>
    <property type="evidence" value="ECO:0007669"/>
    <property type="project" value="UniProtKB-KW"/>
</dbReference>
<dbReference type="RefSeq" id="WP_174198182.1">
    <property type="nucleotide sequence ID" value="NZ_CP157961.1"/>
</dbReference>
<dbReference type="Gene3D" id="3.40.710.10">
    <property type="entry name" value="DD-peptidase/beta-lactamase superfamily"/>
    <property type="match status" value="1"/>
</dbReference>
<dbReference type="PANTHER" id="PTHR43283">
    <property type="entry name" value="BETA-LACTAMASE-RELATED"/>
    <property type="match status" value="1"/>
</dbReference>
<feature type="transmembrane region" description="Helical" evidence="1">
    <location>
        <begin position="21"/>
        <end position="46"/>
    </location>
</feature>
<name>A0AAU7S0S1_9HYPH</name>
<dbReference type="EC" id="3.-.-.-" evidence="3"/>
<dbReference type="InterPro" id="IPR050789">
    <property type="entry name" value="Diverse_Enzym_Activities"/>
</dbReference>
<keyword evidence="1" id="KW-0472">Membrane</keyword>
<keyword evidence="3" id="KW-0378">Hydrolase</keyword>
<proteinExistence type="predicted"/>
<dbReference type="Pfam" id="PF00144">
    <property type="entry name" value="Beta-lactamase"/>
    <property type="match status" value="1"/>
</dbReference>
<dbReference type="InterPro" id="IPR012338">
    <property type="entry name" value="Beta-lactam/transpept-like"/>
</dbReference>
<keyword evidence="3" id="KW-0614">Plasmid</keyword>
<organism evidence="3">
    <name type="scientific">Rhizobium sp. ZPR3</name>
    <dbReference type="NCBI Taxonomy" id="3158967"/>
    <lineage>
        <taxon>Bacteria</taxon>
        <taxon>Pseudomonadati</taxon>
        <taxon>Pseudomonadota</taxon>
        <taxon>Alphaproteobacteria</taxon>
        <taxon>Hyphomicrobiales</taxon>
        <taxon>Rhizobiaceae</taxon>
        <taxon>Rhizobium/Agrobacterium group</taxon>
        <taxon>Rhizobium</taxon>
    </lineage>
</organism>
<keyword evidence="1" id="KW-0812">Transmembrane</keyword>
<protein>
    <submittedName>
        <fullName evidence="3">Serine hydrolase</fullName>
        <ecNumber evidence="3">3.-.-.-</ecNumber>
    </submittedName>
</protein>
<dbReference type="InterPro" id="IPR001466">
    <property type="entry name" value="Beta-lactam-related"/>
</dbReference>
<accession>A0AAU7S0S1</accession>
<evidence type="ECO:0000259" key="2">
    <source>
        <dbReference type="Pfam" id="PF00144"/>
    </source>
</evidence>
<dbReference type="EMBL" id="CP157961">
    <property type="protein sequence ID" value="XBT95953.1"/>
    <property type="molecule type" value="Genomic_DNA"/>
</dbReference>
<dbReference type="AlphaFoldDB" id="A0AAU7S0S1"/>
<evidence type="ECO:0000313" key="3">
    <source>
        <dbReference type="EMBL" id="XBT95953.1"/>
    </source>
</evidence>
<evidence type="ECO:0000256" key="1">
    <source>
        <dbReference type="SAM" id="Phobius"/>
    </source>
</evidence>
<feature type="domain" description="Beta-lactamase-related" evidence="2">
    <location>
        <begin position="93"/>
        <end position="377"/>
    </location>
</feature>
<sequence length="403" mass="43533">MKRRPFCQVLNQYKKGAAVMIYGIASIIRILTLSFSVGLAFSAYAYAETNCGAPSGGAAGWEIAGPGDVGVDPNLLCSLVQHGADLKENNVHAILVARHGKLIFEQYYSGSDEKWGQQLGDVTFGPTVPHDLRSISKSVVSLVLGIGIDKGWVHDIDQPVFALLPNYADLRSPEKDRVRLRDLLTMSSGLTWNEHLPYGNPENSETRMDRAADPCRFVLEQPVQHSPGSVWNYSGGSAALIACVLHQATGKTIDQLAEENLFKPLGISNAEWAPYPKIGAPVAASGLRLLPGDTLKIGQLVLNKGMWHGQQIVPAAWIQQATTPQINGPGSYFYGFQFWLGRSLVNQRQVDWAAGFGYGGQHLVIIPSLDMVVLIHAGLYGNPAADGIGDAILNRFILPAAAP</sequence>
<dbReference type="SUPFAM" id="SSF56601">
    <property type="entry name" value="beta-lactamase/transpeptidase-like"/>
    <property type="match status" value="1"/>
</dbReference>
<dbReference type="PANTHER" id="PTHR43283:SF7">
    <property type="entry name" value="BETA-LACTAMASE-RELATED DOMAIN-CONTAINING PROTEIN"/>
    <property type="match status" value="1"/>
</dbReference>
<geneLocation type="plasmid" evidence="3">
    <name>unnamed1</name>
</geneLocation>
<reference evidence="3" key="1">
    <citation type="submission" date="2024-06" db="EMBL/GenBank/DDBJ databases">
        <authorList>
            <person name="Li T."/>
            <person name="Gao R."/>
        </authorList>
    </citation>
    <scope>NUCLEOTIDE SEQUENCE</scope>
    <source>
        <strain evidence="3">ZPR3</strain>
        <plasmid evidence="3">unnamed1</plasmid>
    </source>
</reference>
<gene>
    <name evidence="3" type="ORF">ABM479_20660</name>
</gene>
<keyword evidence="1" id="KW-1133">Transmembrane helix</keyword>